<dbReference type="InterPro" id="IPR043128">
    <property type="entry name" value="Rev_trsase/Diguanyl_cyclase"/>
</dbReference>
<organism evidence="3">
    <name type="scientific">Fervidobacterium thailandense</name>
    <dbReference type="NCBI Taxonomy" id="1008305"/>
    <lineage>
        <taxon>Bacteria</taxon>
        <taxon>Thermotogati</taxon>
        <taxon>Thermotogota</taxon>
        <taxon>Thermotogae</taxon>
        <taxon>Thermotogales</taxon>
        <taxon>Fervidobacteriaceae</taxon>
        <taxon>Fervidobacterium</taxon>
    </lineage>
</organism>
<proteinExistence type="predicted"/>
<keyword evidence="1" id="KW-0472">Membrane</keyword>
<dbReference type="Pfam" id="PF00990">
    <property type="entry name" value="GGDEF"/>
    <property type="match status" value="1"/>
</dbReference>
<dbReference type="SUPFAM" id="SSF55073">
    <property type="entry name" value="Nucleotide cyclase"/>
    <property type="match status" value="1"/>
</dbReference>
<dbReference type="InterPro" id="IPR029016">
    <property type="entry name" value="GAF-like_dom_sf"/>
</dbReference>
<dbReference type="PANTHER" id="PTHR46663">
    <property type="entry name" value="DIGUANYLATE CYCLASE DGCT-RELATED"/>
    <property type="match status" value="1"/>
</dbReference>
<dbReference type="Gene3D" id="3.30.70.270">
    <property type="match status" value="1"/>
</dbReference>
<dbReference type="EMBL" id="DSZY01000005">
    <property type="protein sequence ID" value="HGU39682.1"/>
    <property type="molecule type" value="Genomic_DNA"/>
</dbReference>
<sequence>MRRCLMNSKTTVIQKHAIFLTLLTIGISILGTFLINVQLKQQRLEIVRRLFIEQTEFFATSLSLSFFQWDDMYYAVLNGRDDFLKNYFLQIREHFKVTDVKILNEEPPEGVYEIRGEFDRLIIRFKIFNSETSKFLPFKTAVVEIPTSTIAKNILRMGLRFTTDGEPLAYGLKVKLAISRVQILISLLLFSTLATGLLVILVIDKTKSAREHLELARTLEIQKKSLSAINEFTNEILKGVLEPSYQYLIERAVEIVPGAQAGSILVRNGEEFVFAGCVGYDFEKLRYVKFKPHQLAQGMDKKVKIITNLGDFDAQHLNDERQLETLKNAGQINRIKAMLSIPIIIRDEIVGFMTLDNFEDVNAFSNVSIQIANIFANQVGVLFERISLERELQKQKEKFEYLSTHDELTGLPNRRLLEEHAEKILALARRERKQVCVLYLDLRKFKPVNDTYGHKVGDYVLKIVAKRLENALRKSDIVARIGGDEFGFVLYDCKEHISFVERLISEIEKDIYYEYFKINISGNFGIATFPEDGDKFEELIIKADKAMYYAKSNNLKYFFYRNLPKTS</sequence>
<gene>
    <name evidence="3" type="ORF">ENT77_00550</name>
</gene>
<feature type="transmembrane region" description="Helical" evidence="1">
    <location>
        <begin position="183"/>
        <end position="203"/>
    </location>
</feature>
<evidence type="ECO:0000259" key="2">
    <source>
        <dbReference type="PROSITE" id="PS50887"/>
    </source>
</evidence>
<dbReference type="AlphaFoldDB" id="A0A7C5VQH4"/>
<keyword evidence="1" id="KW-0812">Transmembrane</keyword>
<dbReference type="SMART" id="SM00267">
    <property type="entry name" value="GGDEF"/>
    <property type="match status" value="1"/>
</dbReference>
<protein>
    <submittedName>
        <fullName evidence="3">Sensor domain-containing diguanylate cyclase</fullName>
    </submittedName>
</protein>
<dbReference type="InterPro" id="IPR003018">
    <property type="entry name" value="GAF"/>
</dbReference>
<dbReference type="PROSITE" id="PS50887">
    <property type="entry name" value="GGDEF"/>
    <property type="match status" value="1"/>
</dbReference>
<dbReference type="CDD" id="cd01949">
    <property type="entry name" value="GGDEF"/>
    <property type="match status" value="1"/>
</dbReference>
<comment type="caution">
    <text evidence="3">The sequence shown here is derived from an EMBL/GenBank/DDBJ whole genome shotgun (WGS) entry which is preliminary data.</text>
</comment>
<feature type="transmembrane region" description="Helical" evidence="1">
    <location>
        <begin position="16"/>
        <end position="39"/>
    </location>
</feature>
<keyword evidence="1" id="KW-1133">Transmembrane helix</keyword>
<reference evidence="3" key="1">
    <citation type="journal article" date="2020" name="mSystems">
        <title>Genome- and Community-Level Interaction Insights into Carbon Utilization and Element Cycling Functions of Hydrothermarchaeota in Hydrothermal Sediment.</title>
        <authorList>
            <person name="Zhou Z."/>
            <person name="Liu Y."/>
            <person name="Xu W."/>
            <person name="Pan J."/>
            <person name="Luo Z.H."/>
            <person name="Li M."/>
        </authorList>
    </citation>
    <scope>NUCLEOTIDE SEQUENCE [LARGE SCALE GENOMIC DNA]</scope>
    <source>
        <strain evidence="3">SpSt-609</strain>
    </source>
</reference>
<dbReference type="InterPro" id="IPR000160">
    <property type="entry name" value="GGDEF_dom"/>
</dbReference>
<dbReference type="Gene3D" id="3.30.450.40">
    <property type="match status" value="1"/>
</dbReference>
<accession>A0A7C5VQH4</accession>
<feature type="domain" description="GGDEF" evidence="2">
    <location>
        <begin position="433"/>
        <end position="561"/>
    </location>
</feature>
<name>A0A7C5VQH4_9BACT</name>
<evidence type="ECO:0000313" key="3">
    <source>
        <dbReference type="EMBL" id="HGU39682.1"/>
    </source>
</evidence>
<dbReference type="NCBIfam" id="TIGR00254">
    <property type="entry name" value="GGDEF"/>
    <property type="match status" value="1"/>
</dbReference>
<dbReference type="SUPFAM" id="SSF55781">
    <property type="entry name" value="GAF domain-like"/>
    <property type="match status" value="1"/>
</dbReference>
<dbReference type="InterPro" id="IPR029787">
    <property type="entry name" value="Nucleotide_cyclase"/>
</dbReference>
<dbReference type="Pfam" id="PF01590">
    <property type="entry name" value="GAF"/>
    <property type="match status" value="1"/>
</dbReference>
<evidence type="ECO:0000256" key="1">
    <source>
        <dbReference type="SAM" id="Phobius"/>
    </source>
</evidence>
<dbReference type="InterPro" id="IPR052163">
    <property type="entry name" value="DGC-Regulatory_Protein"/>
</dbReference>
<dbReference type="FunFam" id="3.30.70.270:FF:000001">
    <property type="entry name" value="Diguanylate cyclase domain protein"/>
    <property type="match status" value="1"/>
</dbReference>
<dbReference type="PANTHER" id="PTHR46663:SF2">
    <property type="entry name" value="GGDEF DOMAIN-CONTAINING PROTEIN"/>
    <property type="match status" value="1"/>
</dbReference>